<feature type="signal peptide" evidence="4">
    <location>
        <begin position="1"/>
        <end position="22"/>
    </location>
</feature>
<name>A0A1H0BT70_9GAMM</name>
<protein>
    <submittedName>
        <fullName evidence="5">Periplasmic chaperone for outer membrane proteins Skp</fullName>
    </submittedName>
</protein>
<dbReference type="GO" id="GO:0051082">
    <property type="term" value="F:unfolded protein binding"/>
    <property type="evidence" value="ECO:0007669"/>
    <property type="project" value="InterPro"/>
</dbReference>
<evidence type="ECO:0000256" key="1">
    <source>
        <dbReference type="ARBA" id="ARBA00009091"/>
    </source>
</evidence>
<reference evidence="6" key="1">
    <citation type="submission" date="2016-10" db="EMBL/GenBank/DDBJ databases">
        <authorList>
            <person name="Varghese N."/>
            <person name="Submissions S."/>
        </authorList>
    </citation>
    <scope>NUCLEOTIDE SEQUENCE [LARGE SCALE GENOMIC DNA]</scope>
    <source>
        <strain evidence="6">CGMCC 1.6494</strain>
    </source>
</reference>
<dbReference type="GO" id="GO:0050821">
    <property type="term" value="P:protein stabilization"/>
    <property type="evidence" value="ECO:0007669"/>
    <property type="project" value="TreeGrafter"/>
</dbReference>
<proteinExistence type="inferred from homology"/>
<dbReference type="Pfam" id="PF03938">
    <property type="entry name" value="OmpH"/>
    <property type="match status" value="1"/>
</dbReference>
<accession>A0A1H0BT70</accession>
<feature type="compositionally biased region" description="Basic and acidic residues" evidence="3">
    <location>
        <begin position="47"/>
        <end position="59"/>
    </location>
</feature>
<dbReference type="SMART" id="SM00935">
    <property type="entry name" value="OmpH"/>
    <property type="match status" value="1"/>
</dbReference>
<evidence type="ECO:0000256" key="2">
    <source>
        <dbReference type="ARBA" id="ARBA00022729"/>
    </source>
</evidence>
<gene>
    <name evidence="5" type="ORF">SAMN04487951_105198</name>
</gene>
<dbReference type="InterPro" id="IPR005632">
    <property type="entry name" value="Chaperone_Skp"/>
</dbReference>
<dbReference type="EMBL" id="FNII01000005">
    <property type="protein sequence ID" value="SDN48766.1"/>
    <property type="molecule type" value="Genomic_DNA"/>
</dbReference>
<feature type="region of interest" description="Disordered" evidence="3">
    <location>
        <begin position="42"/>
        <end position="68"/>
    </location>
</feature>
<dbReference type="OrthoDB" id="6194798at2"/>
<dbReference type="RefSeq" id="WP_089704470.1">
    <property type="nucleotide sequence ID" value="NZ_FNII01000005.1"/>
</dbReference>
<evidence type="ECO:0000313" key="5">
    <source>
        <dbReference type="EMBL" id="SDN48766.1"/>
    </source>
</evidence>
<dbReference type="InterPro" id="IPR024930">
    <property type="entry name" value="Skp_dom_sf"/>
</dbReference>
<keyword evidence="6" id="KW-1185">Reference proteome</keyword>
<evidence type="ECO:0000256" key="4">
    <source>
        <dbReference type="SAM" id="SignalP"/>
    </source>
</evidence>
<dbReference type="GO" id="GO:0005829">
    <property type="term" value="C:cytosol"/>
    <property type="evidence" value="ECO:0007669"/>
    <property type="project" value="TreeGrafter"/>
</dbReference>
<dbReference type="PANTHER" id="PTHR35089">
    <property type="entry name" value="CHAPERONE PROTEIN SKP"/>
    <property type="match status" value="1"/>
</dbReference>
<sequence length="168" mass="18847">MRKLTGVVFLLGAMVLSAQAQAEEVAVLDWRAALMNSESAQSSISRLEGEIGDQQREAESLSNELQGLQQRLQNEGEMMSEAERESMIAELQQKGRRFEQLRQQIGQAQQRSEQQFLQGAESKLEQAVEQVIDRHGIEVLVEPQGVLHSSRDLPNVTDEVTQIFNSLN</sequence>
<dbReference type="AlphaFoldDB" id="A0A1H0BT70"/>
<feature type="chain" id="PRO_5011524022" evidence="4">
    <location>
        <begin position="23"/>
        <end position="168"/>
    </location>
</feature>
<dbReference type="Proteomes" id="UP000199677">
    <property type="component" value="Unassembled WGS sequence"/>
</dbReference>
<dbReference type="Gene3D" id="3.30.910.20">
    <property type="entry name" value="Skp domain"/>
    <property type="match status" value="1"/>
</dbReference>
<dbReference type="STRING" id="416873.SAMN04487951_105198"/>
<evidence type="ECO:0000256" key="3">
    <source>
        <dbReference type="SAM" id="MobiDB-lite"/>
    </source>
</evidence>
<organism evidence="5 6">
    <name type="scientific">Vreelandella arcis</name>
    <dbReference type="NCBI Taxonomy" id="416873"/>
    <lineage>
        <taxon>Bacteria</taxon>
        <taxon>Pseudomonadati</taxon>
        <taxon>Pseudomonadota</taxon>
        <taxon>Gammaproteobacteria</taxon>
        <taxon>Oceanospirillales</taxon>
        <taxon>Halomonadaceae</taxon>
        <taxon>Vreelandella</taxon>
    </lineage>
</organism>
<dbReference type="SUPFAM" id="SSF111384">
    <property type="entry name" value="OmpH-like"/>
    <property type="match status" value="1"/>
</dbReference>
<comment type="similarity">
    <text evidence="1">Belongs to the Skp family.</text>
</comment>
<evidence type="ECO:0000313" key="6">
    <source>
        <dbReference type="Proteomes" id="UP000199677"/>
    </source>
</evidence>
<dbReference type="PANTHER" id="PTHR35089:SF1">
    <property type="entry name" value="CHAPERONE PROTEIN SKP"/>
    <property type="match status" value="1"/>
</dbReference>
<keyword evidence="2 4" id="KW-0732">Signal</keyword>